<proteinExistence type="predicted"/>
<evidence type="ECO:0000313" key="2">
    <source>
        <dbReference type="Proteomes" id="UP000248882"/>
    </source>
</evidence>
<evidence type="ECO:0000313" key="1">
    <source>
        <dbReference type="EMBL" id="PZX46930.1"/>
    </source>
</evidence>
<dbReference type="OrthoDB" id="334526at2"/>
<dbReference type="Proteomes" id="UP000248882">
    <property type="component" value="Unassembled WGS sequence"/>
</dbReference>
<name>A0A2W7QLI8_9BACT</name>
<organism evidence="1 2">
    <name type="scientific">Algoriphagus chordae</name>
    <dbReference type="NCBI Taxonomy" id="237019"/>
    <lineage>
        <taxon>Bacteria</taxon>
        <taxon>Pseudomonadati</taxon>
        <taxon>Bacteroidota</taxon>
        <taxon>Cytophagia</taxon>
        <taxon>Cytophagales</taxon>
        <taxon>Cyclobacteriaceae</taxon>
        <taxon>Algoriphagus</taxon>
    </lineage>
</organism>
<protein>
    <submittedName>
        <fullName evidence="1">Uncharacterized protein</fullName>
    </submittedName>
</protein>
<dbReference type="EMBL" id="QKZT01000028">
    <property type="protein sequence ID" value="PZX46930.1"/>
    <property type="molecule type" value="Genomic_DNA"/>
</dbReference>
<comment type="caution">
    <text evidence="1">The sequence shown here is derived from an EMBL/GenBank/DDBJ whole genome shotgun (WGS) entry which is preliminary data.</text>
</comment>
<sequence>MIVKYKNSVIEITNESDLDSAEFGQRFKKQYPADLGIESEYKPSSKHGIRITENGIEKCSALLLESGGATGISENSFLIKNDRIYICCSDQIYSLNLMDLSANWRNQYDLATCFGIYEFDEDFIIHGEIQVSRIDKNGETKWNFSARDIFVNPDGKTEFKIIENRIELIDWEGYKYELNGEGKILTEIKTA</sequence>
<keyword evidence="2" id="KW-1185">Reference proteome</keyword>
<dbReference type="RefSeq" id="WP_111323020.1">
    <property type="nucleotide sequence ID" value="NZ_QKZT01000028.1"/>
</dbReference>
<gene>
    <name evidence="1" type="ORF">LV85_04154</name>
</gene>
<reference evidence="1 2" key="1">
    <citation type="submission" date="2018-06" db="EMBL/GenBank/DDBJ databases">
        <title>Genomic Encyclopedia of Archaeal and Bacterial Type Strains, Phase II (KMG-II): from individual species to whole genera.</title>
        <authorList>
            <person name="Goeker M."/>
        </authorList>
    </citation>
    <scope>NUCLEOTIDE SEQUENCE [LARGE SCALE GENOMIC DNA]</scope>
    <source>
        <strain evidence="1 2">DSM 19830</strain>
    </source>
</reference>
<dbReference type="AlphaFoldDB" id="A0A2W7QLI8"/>
<accession>A0A2W7QLI8</accession>